<gene>
    <name evidence="1" type="ORF">SCUD_LOCUS5466</name>
</gene>
<dbReference type="AlphaFoldDB" id="A0A183JRX8"/>
<dbReference type="EMBL" id="UZAK01009036">
    <property type="protein sequence ID" value="VDO95984.1"/>
    <property type="molecule type" value="Genomic_DNA"/>
</dbReference>
<reference evidence="3" key="1">
    <citation type="submission" date="2016-06" db="UniProtKB">
        <authorList>
            <consortium name="WormBaseParasite"/>
        </authorList>
    </citation>
    <scope>IDENTIFICATION</scope>
</reference>
<sequence>MKKDGFVSLNLKKVTFVLGISSQLIQLVLIAHLKDS</sequence>
<evidence type="ECO:0000313" key="3">
    <source>
        <dbReference type="WBParaSite" id="SCUD_0000546701-mRNA-1"/>
    </source>
</evidence>
<evidence type="ECO:0000313" key="1">
    <source>
        <dbReference type="EMBL" id="VDO95984.1"/>
    </source>
</evidence>
<dbReference type="Proteomes" id="UP000279833">
    <property type="component" value="Unassembled WGS sequence"/>
</dbReference>
<reference evidence="1 2" key="2">
    <citation type="submission" date="2018-11" db="EMBL/GenBank/DDBJ databases">
        <authorList>
            <consortium name="Pathogen Informatics"/>
        </authorList>
    </citation>
    <scope>NUCLEOTIDE SEQUENCE [LARGE SCALE GENOMIC DNA]</scope>
    <source>
        <strain evidence="1">Dakar</strain>
        <strain evidence="2">Dakar, Senegal</strain>
    </source>
</reference>
<proteinExistence type="predicted"/>
<organism evidence="3">
    <name type="scientific">Schistosoma curassoni</name>
    <dbReference type="NCBI Taxonomy" id="6186"/>
    <lineage>
        <taxon>Eukaryota</taxon>
        <taxon>Metazoa</taxon>
        <taxon>Spiralia</taxon>
        <taxon>Lophotrochozoa</taxon>
        <taxon>Platyhelminthes</taxon>
        <taxon>Trematoda</taxon>
        <taxon>Digenea</taxon>
        <taxon>Strigeidida</taxon>
        <taxon>Schistosomatoidea</taxon>
        <taxon>Schistosomatidae</taxon>
        <taxon>Schistosoma</taxon>
    </lineage>
</organism>
<name>A0A183JRX8_9TREM</name>
<keyword evidence="2" id="KW-1185">Reference proteome</keyword>
<accession>A0A183JRX8</accession>
<evidence type="ECO:0000313" key="2">
    <source>
        <dbReference type="Proteomes" id="UP000279833"/>
    </source>
</evidence>
<dbReference type="WBParaSite" id="SCUD_0000546701-mRNA-1">
    <property type="protein sequence ID" value="SCUD_0000546701-mRNA-1"/>
    <property type="gene ID" value="SCUD_0000546701"/>
</dbReference>
<protein>
    <submittedName>
        <fullName evidence="3">MFS transporter</fullName>
    </submittedName>
</protein>